<reference evidence="3" key="1">
    <citation type="submission" date="2016-04" db="EMBL/GenBank/DDBJ databases">
        <authorList>
            <person name="Nguyen H.D."/>
            <person name="Samba Siva P."/>
            <person name="Cullis J."/>
            <person name="Levesque C.A."/>
            <person name="Hambleton S."/>
        </authorList>
    </citation>
    <scope>NUCLEOTIDE SEQUENCE</scope>
    <source>
        <strain evidence="3">DAOMC 236426</strain>
    </source>
</reference>
<dbReference type="SUPFAM" id="SSF53448">
    <property type="entry name" value="Nucleotide-diphospho-sugar transferases"/>
    <property type="match status" value="1"/>
</dbReference>
<dbReference type="AlphaFoldDB" id="A0A8X7N245"/>
<protein>
    <recommendedName>
        <fullName evidence="2">Serine aminopeptidase S33 domain-containing protein</fullName>
    </recommendedName>
</protein>
<dbReference type="InterPro" id="IPR029058">
    <property type="entry name" value="AB_hydrolase_fold"/>
</dbReference>
<accession>A0A8X7N245</accession>
<keyword evidence="4" id="KW-1185">Reference proteome</keyword>
<dbReference type="Pfam" id="PF12146">
    <property type="entry name" value="Hydrolase_4"/>
    <property type="match status" value="1"/>
</dbReference>
<name>A0A8X7N245_9BASI</name>
<gene>
    <name evidence="3" type="ORF">A4X06_0g120</name>
</gene>
<dbReference type="SUPFAM" id="SSF53474">
    <property type="entry name" value="alpha/beta-Hydrolases"/>
    <property type="match status" value="1"/>
</dbReference>
<dbReference type="Pfam" id="PF01501">
    <property type="entry name" value="Glyco_transf_8"/>
    <property type="match status" value="1"/>
</dbReference>
<feature type="compositionally biased region" description="Low complexity" evidence="1">
    <location>
        <begin position="352"/>
        <end position="370"/>
    </location>
</feature>
<dbReference type="CDD" id="cd02537">
    <property type="entry name" value="GT8_Glycogenin"/>
    <property type="match status" value="1"/>
</dbReference>
<dbReference type="EMBL" id="LWDE02000006">
    <property type="protein sequence ID" value="KAE8256027.1"/>
    <property type="molecule type" value="Genomic_DNA"/>
</dbReference>
<evidence type="ECO:0000259" key="2">
    <source>
        <dbReference type="Pfam" id="PF12146"/>
    </source>
</evidence>
<dbReference type="InterPro" id="IPR002495">
    <property type="entry name" value="Glyco_trans_8"/>
</dbReference>
<dbReference type="InterPro" id="IPR022742">
    <property type="entry name" value="Hydrolase_4"/>
</dbReference>
<reference evidence="3" key="2">
    <citation type="journal article" date="2019" name="IMA Fungus">
        <title>Genome sequencing and comparison of five Tilletia species to identify candidate genes for the detection of regulated species infecting wheat.</title>
        <authorList>
            <person name="Nguyen H.D.T."/>
            <person name="Sultana T."/>
            <person name="Kesanakurti P."/>
            <person name="Hambleton S."/>
        </authorList>
    </citation>
    <scope>NUCLEOTIDE SEQUENCE</scope>
    <source>
        <strain evidence="3">DAOMC 236426</strain>
    </source>
</reference>
<feature type="domain" description="Serine aminopeptidase S33" evidence="2">
    <location>
        <begin position="39"/>
        <end position="299"/>
    </location>
</feature>
<dbReference type="GO" id="GO:0016757">
    <property type="term" value="F:glycosyltransferase activity"/>
    <property type="evidence" value="ECO:0007669"/>
    <property type="project" value="InterPro"/>
</dbReference>
<dbReference type="Gene3D" id="3.40.50.1820">
    <property type="entry name" value="alpha/beta hydrolase"/>
    <property type="match status" value="1"/>
</dbReference>
<evidence type="ECO:0000256" key="1">
    <source>
        <dbReference type="SAM" id="MobiDB-lite"/>
    </source>
</evidence>
<dbReference type="InterPro" id="IPR050587">
    <property type="entry name" value="GNT1/Glycosyltrans_8"/>
</dbReference>
<organism evidence="3 4">
    <name type="scientific">Tilletia controversa</name>
    <name type="common">dwarf bunt fungus</name>
    <dbReference type="NCBI Taxonomy" id="13291"/>
    <lineage>
        <taxon>Eukaryota</taxon>
        <taxon>Fungi</taxon>
        <taxon>Dikarya</taxon>
        <taxon>Basidiomycota</taxon>
        <taxon>Ustilaginomycotina</taxon>
        <taxon>Exobasidiomycetes</taxon>
        <taxon>Tilletiales</taxon>
        <taxon>Tilletiaceae</taxon>
        <taxon>Tilletia</taxon>
    </lineage>
</organism>
<evidence type="ECO:0000313" key="3">
    <source>
        <dbReference type="EMBL" id="KAE8256027.1"/>
    </source>
</evidence>
<dbReference type="InterPro" id="IPR029044">
    <property type="entry name" value="Nucleotide-diphossugar_trans"/>
</dbReference>
<sequence length="696" mass="78242">MATIEIAKPGSVEDLWIEDGGSPNVRFFAKRFSPPADQQTRAAVLLVHGYIEHCSRFTHVGNYYASKGIEFFGFDQRGFGRTAKDGPNPRRDYSNTTWLEQFKDIEFMLKNYRAWLDDKYGKDKIPIYLVGHSMGGGLVLGFMTRNGSTFGYPAPQTLDLVSGVIATGPWLRLIDQPPAILPLLAKPAITLLPFLRHRAPLKPEQLSRDKAVQEDNRQDKYCDTDVLLKSIYGPLTGGLAILNKDYQAWPESKPVLVTHGEADLITNPKGSKEFVEKVKATDKEYKAWPEYYHELHNEPGNDKIVFLDYCISWILKRTSQSGASPVSQSDSAPADVPQASKIADEVKKDVSTAAAADDTNGNGAGADTATSLIPITSDKPQKRKACWATLLTRDNYLPGLVVLSQSLLRDSASKYPLVVMVTSTLSDRAREVIVQLGCEVREVQPILPGQKSTSQAFERFTEAWTKLRAFELDEFERVVMIDSDMLVRRNMDELVDELPLGAHQIAAGFACTCNPNKIGTYPDDWIPANCAFTPQRHPSCLTTPTAITPTSPPTYKLLNSGLVVIHPSSSTMSAMIHQIQTDPKVAEYRFPDQDFLAEWFEGDGFVALPWIYNALKPTRECHPEMWRDEEVRNIHYILNKPWSSGYPLPDSTVQFADTHRWWWDTYRRVEPTRASVSEELWNELILPNIKDEPQVE</sequence>
<comment type="caution">
    <text evidence="3">The sequence shown here is derived from an EMBL/GenBank/DDBJ whole genome shotgun (WGS) entry which is preliminary data.</text>
</comment>
<evidence type="ECO:0000313" key="4">
    <source>
        <dbReference type="Proteomes" id="UP000077684"/>
    </source>
</evidence>
<dbReference type="PANTHER" id="PTHR11183">
    <property type="entry name" value="GLYCOGENIN SUBFAMILY MEMBER"/>
    <property type="match status" value="1"/>
</dbReference>
<proteinExistence type="predicted"/>
<dbReference type="Proteomes" id="UP000077684">
    <property type="component" value="Unassembled WGS sequence"/>
</dbReference>
<dbReference type="Gene3D" id="3.90.550.10">
    <property type="entry name" value="Spore Coat Polysaccharide Biosynthesis Protein SpsA, Chain A"/>
    <property type="match status" value="1"/>
</dbReference>
<feature type="region of interest" description="Disordered" evidence="1">
    <location>
        <begin position="352"/>
        <end position="372"/>
    </location>
</feature>